<dbReference type="RefSeq" id="WP_121649790.1">
    <property type="nucleotide sequence ID" value="NZ_RCUX01000017.1"/>
</dbReference>
<keyword evidence="3" id="KW-1185">Reference proteome</keyword>
<evidence type="ECO:0000313" key="3">
    <source>
        <dbReference type="Proteomes" id="UP000272503"/>
    </source>
</evidence>
<sequence>MSDSEKRSLIGLISDLPGQITDLIKAEIEQLKVKAIHVGKNAGIGAVFVIVALIFVFFAVGTLVAVIILALALVMPAWLAALIVFVLFLLAAGVFGLLGWRAFKRISDEQGPIEGVRRDIDALKGTGDYDRR</sequence>
<dbReference type="Pfam" id="PF07332">
    <property type="entry name" value="Phage_holin_3_6"/>
    <property type="match status" value="1"/>
</dbReference>
<organism evidence="2 3">
    <name type="scientific">Mycetocola tolaasinivorans</name>
    <dbReference type="NCBI Taxonomy" id="76635"/>
    <lineage>
        <taxon>Bacteria</taxon>
        <taxon>Bacillati</taxon>
        <taxon>Actinomycetota</taxon>
        <taxon>Actinomycetes</taxon>
        <taxon>Micrococcales</taxon>
        <taxon>Microbacteriaceae</taxon>
        <taxon>Mycetocola</taxon>
    </lineage>
</organism>
<proteinExistence type="predicted"/>
<reference evidence="2 3" key="1">
    <citation type="submission" date="2018-10" db="EMBL/GenBank/DDBJ databases">
        <authorList>
            <person name="Li J."/>
        </authorList>
    </citation>
    <scope>NUCLEOTIDE SEQUENCE [LARGE SCALE GENOMIC DNA]</scope>
    <source>
        <strain evidence="2 3">IF 016277</strain>
    </source>
</reference>
<dbReference type="EMBL" id="RCUX01000017">
    <property type="protein sequence ID" value="RLP72689.1"/>
    <property type="molecule type" value="Genomic_DNA"/>
</dbReference>
<comment type="caution">
    <text evidence="2">The sequence shown here is derived from an EMBL/GenBank/DDBJ whole genome shotgun (WGS) entry which is preliminary data.</text>
</comment>
<keyword evidence="1" id="KW-0472">Membrane</keyword>
<keyword evidence="1" id="KW-1133">Transmembrane helix</keyword>
<accession>A0A3L6ZXQ0</accession>
<dbReference type="OrthoDB" id="5122083at2"/>
<feature type="transmembrane region" description="Helical" evidence="1">
    <location>
        <begin position="77"/>
        <end position="100"/>
    </location>
</feature>
<protein>
    <submittedName>
        <fullName evidence="2">Phage holin family protein</fullName>
    </submittedName>
</protein>
<keyword evidence="1" id="KW-0812">Transmembrane</keyword>
<dbReference type="InterPro" id="IPR009937">
    <property type="entry name" value="Phage_holin_3_6"/>
</dbReference>
<evidence type="ECO:0000256" key="1">
    <source>
        <dbReference type="SAM" id="Phobius"/>
    </source>
</evidence>
<name>A0A3L6ZXQ0_9MICO</name>
<dbReference type="Proteomes" id="UP000272503">
    <property type="component" value="Unassembled WGS sequence"/>
</dbReference>
<evidence type="ECO:0000313" key="2">
    <source>
        <dbReference type="EMBL" id="RLP72689.1"/>
    </source>
</evidence>
<feature type="transmembrane region" description="Helical" evidence="1">
    <location>
        <begin position="42"/>
        <end position="71"/>
    </location>
</feature>
<gene>
    <name evidence="2" type="ORF">D9V32_15300</name>
</gene>
<dbReference type="AlphaFoldDB" id="A0A3L6ZXQ0"/>